<keyword evidence="2" id="KW-1185">Reference proteome</keyword>
<evidence type="ECO:0000313" key="2">
    <source>
        <dbReference type="Proteomes" id="UP000038010"/>
    </source>
</evidence>
<dbReference type="RefSeq" id="XP_018005020.1">
    <property type="nucleotide sequence ID" value="XM_018142881.1"/>
</dbReference>
<protein>
    <submittedName>
        <fullName evidence="1">Uncharacterized protein</fullName>
    </submittedName>
</protein>
<dbReference type="AlphaFoldDB" id="A0A0N1P2C7"/>
<organism evidence="1 2">
    <name type="scientific">Cyphellophora attinorum</name>
    <dbReference type="NCBI Taxonomy" id="1664694"/>
    <lineage>
        <taxon>Eukaryota</taxon>
        <taxon>Fungi</taxon>
        <taxon>Dikarya</taxon>
        <taxon>Ascomycota</taxon>
        <taxon>Pezizomycotina</taxon>
        <taxon>Eurotiomycetes</taxon>
        <taxon>Chaetothyriomycetidae</taxon>
        <taxon>Chaetothyriales</taxon>
        <taxon>Cyphellophoraceae</taxon>
        <taxon>Cyphellophora</taxon>
    </lineage>
</organism>
<dbReference type="EMBL" id="LFJN01000002">
    <property type="protein sequence ID" value="KPI45057.1"/>
    <property type="molecule type" value="Genomic_DNA"/>
</dbReference>
<name>A0A0N1P2C7_9EURO</name>
<comment type="caution">
    <text evidence="1">The sequence shown here is derived from an EMBL/GenBank/DDBJ whole genome shotgun (WGS) entry which is preliminary data.</text>
</comment>
<gene>
    <name evidence="1" type="ORF">AB675_2875</name>
</gene>
<dbReference type="InterPro" id="IPR015422">
    <property type="entry name" value="PyrdxlP-dep_Trfase_small"/>
</dbReference>
<dbReference type="Gene3D" id="3.90.1150.10">
    <property type="entry name" value="Aspartate Aminotransferase, domain 1"/>
    <property type="match status" value="1"/>
</dbReference>
<dbReference type="GeneID" id="28734761"/>
<dbReference type="Proteomes" id="UP000038010">
    <property type="component" value="Unassembled WGS sequence"/>
</dbReference>
<evidence type="ECO:0000313" key="1">
    <source>
        <dbReference type="EMBL" id="KPI45057.1"/>
    </source>
</evidence>
<reference evidence="1 2" key="1">
    <citation type="submission" date="2015-06" db="EMBL/GenBank/DDBJ databases">
        <title>Draft genome of the ant-associated black yeast Phialophora attae CBS 131958.</title>
        <authorList>
            <person name="Moreno L.F."/>
            <person name="Stielow B.J."/>
            <person name="de Hoog S."/>
            <person name="Vicente V.A."/>
            <person name="Weiss V.A."/>
            <person name="de Vries M."/>
            <person name="Cruz L.M."/>
            <person name="Souza E.M."/>
        </authorList>
    </citation>
    <scope>NUCLEOTIDE SEQUENCE [LARGE SCALE GENOMIC DNA]</scope>
    <source>
        <strain evidence="1 2">CBS 131958</strain>
    </source>
</reference>
<dbReference type="VEuPathDB" id="FungiDB:AB675_2875"/>
<sequence>MSISRRGAGLAKIGFDHGELNAYHPDHNPNGAVKLLYAENRLMHKRLSDFINQNVRDLFIPTYAGTQQD</sequence>
<accession>A0A0N1P2C7</accession>
<proteinExistence type="predicted"/>